<evidence type="ECO:0000313" key="1">
    <source>
        <dbReference type="EMBL" id="KAJ8017302.1"/>
    </source>
</evidence>
<proteinExistence type="predicted"/>
<name>A0ACC2HNA0_DALPE</name>
<accession>A0ACC2HNA0</accession>
<protein>
    <submittedName>
        <fullName evidence="1">Uncharacterized protein</fullName>
    </submittedName>
</protein>
<reference evidence="1" key="1">
    <citation type="submission" date="2021-05" db="EMBL/GenBank/DDBJ databases">
        <authorList>
            <person name="Pan Q."/>
            <person name="Jouanno E."/>
            <person name="Zahm M."/>
            <person name="Klopp C."/>
            <person name="Cabau C."/>
            <person name="Louis A."/>
            <person name="Berthelot C."/>
            <person name="Parey E."/>
            <person name="Roest Crollius H."/>
            <person name="Montfort J."/>
            <person name="Robinson-Rechavi M."/>
            <person name="Bouchez O."/>
            <person name="Lampietro C."/>
            <person name="Lopez Roques C."/>
            <person name="Donnadieu C."/>
            <person name="Postlethwait J."/>
            <person name="Bobe J."/>
            <person name="Dillon D."/>
            <person name="Chandos A."/>
            <person name="von Hippel F."/>
            <person name="Guiguen Y."/>
        </authorList>
    </citation>
    <scope>NUCLEOTIDE SEQUENCE</scope>
    <source>
        <strain evidence="1">YG-Jan2019</strain>
    </source>
</reference>
<keyword evidence="2" id="KW-1185">Reference proteome</keyword>
<comment type="caution">
    <text evidence="1">The sequence shown here is derived from an EMBL/GenBank/DDBJ whole genome shotgun (WGS) entry which is preliminary data.</text>
</comment>
<sequence>MPFNLHVWCVPCVPGFRASQQITNLMKEVRGGPRARHTSLATRSVSQPARESADHPEPARHTNTLAATQNTDLGHVGPRVVLACACSVYATSTPTSHCVSLCLFGLRHIYTDKSLC</sequence>
<gene>
    <name evidence="1" type="ORF">DPEC_G00016430</name>
</gene>
<dbReference type="EMBL" id="CM055728">
    <property type="protein sequence ID" value="KAJ8017302.1"/>
    <property type="molecule type" value="Genomic_DNA"/>
</dbReference>
<dbReference type="Proteomes" id="UP001157502">
    <property type="component" value="Chromosome 1"/>
</dbReference>
<evidence type="ECO:0000313" key="2">
    <source>
        <dbReference type="Proteomes" id="UP001157502"/>
    </source>
</evidence>
<organism evidence="1 2">
    <name type="scientific">Dallia pectoralis</name>
    <name type="common">Alaska blackfish</name>
    <dbReference type="NCBI Taxonomy" id="75939"/>
    <lineage>
        <taxon>Eukaryota</taxon>
        <taxon>Metazoa</taxon>
        <taxon>Chordata</taxon>
        <taxon>Craniata</taxon>
        <taxon>Vertebrata</taxon>
        <taxon>Euteleostomi</taxon>
        <taxon>Actinopterygii</taxon>
        <taxon>Neopterygii</taxon>
        <taxon>Teleostei</taxon>
        <taxon>Protacanthopterygii</taxon>
        <taxon>Esociformes</taxon>
        <taxon>Umbridae</taxon>
        <taxon>Dallia</taxon>
    </lineage>
</organism>